<reference evidence="4 5" key="1">
    <citation type="journal article" date="2018" name="Int. J. Syst. Evol. Microbiol.">
        <title>Pseudooceanicola lipolyticus sp. nov., a marine alphaproteobacterium, reclassification of Oceanicola flagellatus as Pseudooceanicola flagellatus comb. nov. and emended description of the genus Pseudooceanicola.</title>
        <authorList>
            <person name="Huang M.-M."/>
            <person name="Guo L.-L."/>
            <person name="Wu Y.-H."/>
            <person name="Lai Q.-L."/>
            <person name="Shao Z.-Z."/>
            <person name="Wang C.-S."/>
            <person name="Wu M."/>
            <person name="Xu X.-W."/>
        </authorList>
    </citation>
    <scope>NUCLEOTIDE SEQUENCE [LARGE SCALE GENOMIC DNA]</scope>
    <source>
        <strain evidence="4 5">157</strain>
    </source>
</reference>
<keyword evidence="5" id="KW-1185">Reference proteome</keyword>
<keyword evidence="2" id="KW-0560">Oxidoreductase</keyword>
<organism evidence="4 5">
    <name type="scientific">Pseudooceanicola lipolyticus</name>
    <dbReference type="NCBI Taxonomy" id="2029104"/>
    <lineage>
        <taxon>Bacteria</taxon>
        <taxon>Pseudomonadati</taxon>
        <taxon>Pseudomonadota</taxon>
        <taxon>Alphaproteobacteria</taxon>
        <taxon>Rhodobacterales</taxon>
        <taxon>Paracoccaceae</taxon>
        <taxon>Pseudooceanicola</taxon>
    </lineage>
</organism>
<comment type="caution">
    <text evidence="4">The sequence shown here is derived from an EMBL/GenBank/DDBJ whole genome shotgun (WGS) entry which is preliminary data.</text>
</comment>
<dbReference type="PANTHER" id="PTHR42760">
    <property type="entry name" value="SHORT-CHAIN DEHYDROGENASES/REDUCTASES FAMILY MEMBER"/>
    <property type="match status" value="1"/>
</dbReference>
<evidence type="ECO:0000256" key="1">
    <source>
        <dbReference type="ARBA" id="ARBA00006484"/>
    </source>
</evidence>
<dbReference type="PRINTS" id="PR00081">
    <property type="entry name" value="GDHRDH"/>
</dbReference>
<dbReference type="GO" id="GO:0016616">
    <property type="term" value="F:oxidoreductase activity, acting on the CH-OH group of donors, NAD or NADP as acceptor"/>
    <property type="evidence" value="ECO:0007669"/>
    <property type="project" value="UniProtKB-ARBA"/>
</dbReference>
<evidence type="ECO:0000313" key="5">
    <source>
        <dbReference type="Proteomes" id="UP000231553"/>
    </source>
</evidence>
<accession>A0A2M8J5L1</accession>
<dbReference type="PANTHER" id="PTHR42760:SF133">
    <property type="entry name" value="3-OXOACYL-[ACYL-CARRIER-PROTEIN] REDUCTASE"/>
    <property type="match status" value="1"/>
</dbReference>
<dbReference type="InterPro" id="IPR020904">
    <property type="entry name" value="Sc_DH/Rdtase_CS"/>
</dbReference>
<evidence type="ECO:0000313" key="4">
    <source>
        <dbReference type="EMBL" id="PJE38070.1"/>
    </source>
</evidence>
<dbReference type="InterPro" id="IPR057326">
    <property type="entry name" value="KR_dom"/>
</dbReference>
<feature type="domain" description="Ketoreductase" evidence="3">
    <location>
        <begin position="20"/>
        <end position="202"/>
    </location>
</feature>
<dbReference type="Proteomes" id="UP000231553">
    <property type="component" value="Unassembled WGS sequence"/>
</dbReference>
<comment type="similarity">
    <text evidence="1">Belongs to the short-chain dehydrogenases/reductases (SDR) family.</text>
</comment>
<proteinExistence type="inferred from homology"/>
<evidence type="ECO:0000256" key="2">
    <source>
        <dbReference type="ARBA" id="ARBA00023002"/>
    </source>
</evidence>
<dbReference type="SMART" id="SM00822">
    <property type="entry name" value="PKS_KR"/>
    <property type="match status" value="1"/>
</dbReference>
<dbReference type="NCBIfam" id="NF005559">
    <property type="entry name" value="PRK07231.1"/>
    <property type="match status" value="1"/>
</dbReference>
<dbReference type="CDD" id="cd05233">
    <property type="entry name" value="SDR_c"/>
    <property type="match status" value="1"/>
</dbReference>
<dbReference type="PRINTS" id="PR00080">
    <property type="entry name" value="SDRFAMILY"/>
</dbReference>
<dbReference type="Gene3D" id="3.40.50.720">
    <property type="entry name" value="NAD(P)-binding Rossmann-like Domain"/>
    <property type="match status" value="1"/>
</dbReference>
<dbReference type="Pfam" id="PF13561">
    <property type="entry name" value="adh_short_C2"/>
    <property type="match status" value="1"/>
</dbReference>
<protein>
    <recommendedName>
        <fullName evidence="3">Ketoreductase domain-containing protein</fullName>
    </recommendedName>
</protein>
<dbReference type="PROSITE" id="PS00061">
    <property type="entry name" value="ADH_SHORT"/>
    <property type="match status" value="1"/>
</dbReference>
<dbReference type="FunFam" id="3.40.50.720:FF:000084">
    <property type="entry name" value="Short-chain dehydrogenase reductase"/>
    <property type="match status" value="1"/>
</dbReference>
<dbReference type="EMBL" id="PGTB01000005">
    <property type="protein sequence ID" value="PJE38070.1"/>
    <property type="molecule type" value="Genomic_DNA"/>
</dbReference>
<dbReference type="OrthoDB" id="9779623at2"/>
<dbReference type="AlphaFoldDB" id="A0A2M8J5L1"/>
<gene>
    <name evidence="4" type="ORF">CVM52_03730</name>
</gene>
<evidence type="ECO:0000259" key="3">
    <source>
        <dbReference type="SMART" id="SM00822"/>
    </source>
</evidence>
<name>A0A2M8J5L1_9RHOB</name>
<dbReference type="InterPro" id="IPR036291">
    <property type="entry name" value="NAD(P)-bd_dom_sf"/>
</dbReference>
<dbReference type="SUPFAM" id="SSF51735">
    <property type="entry name" value="NAD(P)-binding Rossmann-fold domains"/>
    <property type="match status" value="1"/>
</dbReference>
<sequence>MSARTRRGTMKEGEMKLAGKVVLVTGGGRGIGAAIVRRFAAEGATVAIADIDTRPAEALAADLAGSATGAVFAVSLDVTRSDNWERVIADIAAAHGGVDVLINNAGIYENLPLEEVSDDAWDRMMEVNAKGPFLGARAVMPVMRKRGGGAIVNVSSMAGITGSRASHYSSSKGAVRLLTKSVALLGAPLIRCNSVHPGMVETEMAKAAVAAPGAREQRVAAIPLGRFADPSEIASVVVFLASDEASFITGAEIPVDGGGALA</sequence>
<dbReference type="InterPro" id="IPR002347">
    <property type="entry name" value="SDR_fam"/>
</dbReference>